<evidence type="ECO:0000313" key="3">
    <source>
        <dbReference type="EMBL" id="MEX8191649.1"/>
    </source>
</evidence>
<dbReference type="PANTHER" id="PTHR30388">
    <property type="entry name" value="ALDEHYDE OXIDOREDUCTASE MOLYBDENUM COFACTOR ASSEMBLY PROTEIN"/>
    <property type="match status" value="1"/>
</dbReference>
<dbReference type="InterPro" id="IPR036291">
    <property type="entry name" value="NAD(P)-bd_dom_sf"/>
</dbReference>
<dbReference type="InterPro" id="IPR003777">
    <property type="entry name" value="XdhC_CoxI"/>
</dbReference>
<feature type="domain" description="XdhC Rossmann" evidence="2">
    <location>
        <begin position="125"/>
        <end position="270"/>
    </location>
</feature>
<dbReference type="InterPro" id="IPR027051">
    <property type="entry name" value="XdhC_Rossmann_dom"/>
</dbReference>
<name>A0ABV3ZS29_9BURK</name>
<dbReference type="Gene3D" id="3.40.50.720">
    <property type="entry name" value="NAD(P)-binding Rossmann-like Domain"/>
    <property type="match status" value="1"/>
</dbReference>
<protein>
    <submittedName>
        <fullName evidence="3">Xanthine dehydrogenase accessory protein XdhC</fullName>
    </submittedName>
</protein>
<dbReference type="PANTHER" id="PTHR30388:SF6">
    <property type="entry name" value="XANTHINE DEHYDROGENASE SUBUNIT A-RELATED"/>
    <property type="match status" value="1"/>
</dbReference>
<dbReference type="NCBIfam" id="TIGR02964">
    <property type="entry name" value="xanthine_xdhC"/>
    <property type="match status" value="1"/>
</dbReference>
<evidence type="ECO:0000259" key="1">
    <source>
        <dbReference type="Pfam" id="PF02625"/>
    </source>
</evidence>
<dbReference type="SUPFAM" id="SSF51735">
    <property type="entry name" value="NAD(P)-binding Rossmann-fold domains"/>
    <property type="match status" value="1"/>
</dbReference>
<dbReference type="Pfam" id="PF13478">
    <property type="entry name" value="XdhC_C"/>
    <property type="match status" value="1"/>
</dbReference>
<gene>
    <name evidence="3" type="primary">xdhC</name>
    <name evidence="3" type="ORF">AB6724_02225</name>
</gene>
<keyword evidence="4" id="KW-1185">Reference proteome</keyword>
<dbReference type="Proteomes" id="UP001561046">
    <property type="component" value="Unassembled WGS sequence"/>
</dbReference>
<feature type="domain" description="XdhC- CoxI" evidence="1">
    <location>
        <begin position="14"/>
        <end position="68"/>
    </location>
</feature>
<dbReference type="Pfam" id="PF02625">
    <property type="entry name" value="XdhC_CoxI"/>
    <property type="match status" value="1"/>
</dbReference>
<dbReference type="EMBL" id="JBFYGN010000002">
    <property type="protein sequence ID" value="MEX8191649.1"/>
    <property type="molecule type" value="Genomic_DNA"/>
</dbReference>
<evidence type="ECO:0000313" key="4">
    <source>
        <dbReference type="Proteomes" id="UP001561046"/>
    </source>
</evidence>
<accession>A0ABV3ZS29</accession>
<dbReference type="InterPro" id="IPR052698">
    <property type="entry name" value="MoCofactor_Util/Proc"/>
</dbReference>
<evidence type="ECO:0000259" key="2">
    <source>
        <dbReference type="Pfam" id="PF13478"/>
    </source>
</evidence>
<comment type="caution">
    <text evidence="3">The sequence shown here is derived from an EMBL/GenBank/DDBJ whole genome shotgun (WGS) entry which is preliminary data.</text>
</comment>
<dbReference type="RefSeq" id="WP_369337019.1">
    <property type="nucleotide sequence ID" value="NZ_JBFYGN010000002.1"/>
</dbReference>
<organism evidence="3 4">
    <name type="scientific">Comamonas guangdongensis</name>
    <dbReference type="NCBI Taxonomy" id="510515"/>
    <lineage>
        <taxon>Bacteria</taxon>
        <taxon>Pseudomonadati</taxon>
        <taxon>Pseudomonadota</taxon>
        <taxon>Betaproteobacteria</taxon>
        <taxon>Burkholderiales</taxon>
        <taxon>Comamonadaceae</taxon>
        <taxon>Comamonas</taxon>
    </lineage>
</organism>
<proteinExistence type="predicted"/>
<dbReference type="InterPro" id="IPR014308">
    <property type="entry name" value="Xanthine_DH_XdhC"/>
</dbReference>
<reference evidence="3 4" key="1">
    <citation type="journal article" date="2013" name="Int. J. Syst. Evol. Microbiol.">
        <title>Comamonas guangdongensis sp. nov., isolated from subterranean forest sediment, and emended description of the genus Comamonas.</title>
        <authorList>
            <person name="Zhang J."/>
            <person name="Wang Y."/>
            <person name="Zhou S."/>
            <person name="Wu C."/>
            <person name="He J."/>
            <person name="Li F."/>
        </authorList>
    </citation>
    <scope>NUCLEOTIDE SEQUENCE [LARGE SCALE GENOMIC DNA]</scope>
    <source>
        <strain evidence="3 4">CCTCC AB2011133</strain>
    </source>
</reference>
<sequence>MWSETYKQILARLEHEPLCWVWVHAARGSVPREPGAWMAVFADRMLGTIGGGHLEWQAMEQARQLLRQWSAAGHGSGQSHVQRYALGPSLGQCCGGSVELHYSWFGAGEGARLRGQLPVPTSCVALFGAGHVGHALVRILGSLPYRVIWVDSRDAVFPEQEQIGVECEHSDPVQAAVADLPARSQVLIMSFSHAEDLEIVASCLLRQRQHGDLPYIGLIGSKTKWATFSRRLRERGFSDEELAQVTCPIGVPGIDGKEPEVIAVAVAAQLLQQRQSQQL</sequence>